<comment type="caution">
    <text evidence="1">The sequence shown here is derived from an EMBL/GenBank/DDBJ whole genome shotgun (WGS) entry which is preliminary data.</text>
</comment>
<evidence type="ECO:0000313" key="1">
    <source>
        <dbReference type="EMBL" id="KAG5565627.1"/>
    </source>
</evidence>
<keyword evidence="2" id="KW-1185">Reference proteome</keyword>
<dbReference type="Proteomes" id="UP000823749">
    <property type="component" value="Chromosome 1"/>
</dbReference>
<dbReference type="EMBL" id="JACTNZ010000001">
    <property type="protein sequence ID" value="KAG5565627.1"/>
    <property type="molecule type" value="Genomic_DNA"/>
</dbReference>
<name>A0AAV6LKX1_9ERIC</name>
<reference evidence="1" key="1">
    <citation type="submission" date="2020-08" db="EMBL/GenBank/DDBJ databases">
        <title>Plant Genome Project.</title>
        <authorList>
            <person name="Zhang R.-G."/>
        </authorList>
    </citation>
    <scope>NUCLEOTIDE SEQUENCE</scope>
    <source>
        <strain evidence="1">WSP0</strain>
        <tissue evidence="1">Leaf</tissue>
    </source>
</reference>
<evidence type="ECO:0000313" key="2">
    <source>
        <dbReference type="Proteomes" id="UP000823749"/>
    </source>
</evidence>
<sequence>MSVLVSTTLVTWMKWMTSSRNGLVDLMSMSMSVSARRLKGEREYTEVKLVVVGWPERVMTEVVIPPEKKGTIGDLSGGCGRCWCRVL</sequence>
<proteinExistence type="predicted"/>
<organism evidence="1 2">
    <name type="scientific">Rhododendron griersonianum</name>
    <dbReference type="NCBI Taxonomy" id="479676"/>
    <lineage>
        <taxon>Eukaryota</taxon>
        <taxon>Viridiplantae</taxon>
        <taxon>Streptophyta</taxon>
        <taxon>Embryophyta</taxon>
        <taxon>Tracheophyta</taxon>
        <taxon>Spermatophyta</taxon>
        <taxon>Magnoliopsida</taxon>
        <taxon>eudicotyledons</taxon>
        <taxon>Gunneridae</taxon>
        <taxon>Pentapetalae</taxon>
        <taxon>asterids</taxon>
        <taxon>Ericales</taxon>
        <taxon>Ericaceae</taxon>
        <taxon>Ericoideae</taxon>
        <taxon>Rhodoreae</taxon>
        <taxon>Rhododendron</taxon>
    </lineage>
</organism>
<dbReference type="AlphaFoldDB" id="A0AAV6LKX1"/>
<gene>
    <name evidence="1" type="ORF">RHGRI_001516</name>
</gene>
<evidence type="ECO:0008006" key="3">
    <source>
        <dbReference type="Google" id="ProtNLM"/>
    </source>
</evidence>
<protein>
    <recommendedName>
        <fullName evidence="3">Secreted protein</fullName>
    </recommendedName>
</protein>
<accession>A0AAV6LKX1</accession>